<dbReference type="HOGENOM" id="CLU_2664662_0_0_9"/>
<dbReference type="OrthoDB" id="1927710at2"/>
<dbReference type="EMBL" id="CP000885">
    <property type="protein sequence ID" value="ABX43325.1"/>
    <property type="molecule type" value="Genomic_DNA"/>
</dbReference>
<dbReference type="KEGG" id="cpy:Cphy_2968"/>
<name>A9KQ13_LACP7</name>
<reference evidence="2" key="1">
    <citation type="submission" date="2007-11" db="EMBL/GenBank/DDBJ databases">
        <title>Complete genome sequence of Clostridium phytofermentans ISDg.</title>
        <authorList>
            <person name="Leschine S.B."/>
            <person name="Warnick T.A."/>
            <person name="Blanchard J.L."/>
            <person name="Schnell D.J."/>
            <person name="Petit E.L."/>
            <person name="LaTouf W.G."/>
            <person name="Copeland A."/>
            <person name="Lucas S."/>
            <person name="Lapidus A."/>
            <person name="Barry K."/>
            <person name="Glavina del Rio T."/>
            <person name="Dalin E."/>
            <person name="Tice H."/>
            <person name="Pitluck S."/>
            <person name="Kiss H."/>
            <person name="Brettin T."/>
            <person name="Bruce D."/>
            <person name="Detter J.C."/>
            <person name="Han C."/>
            <person name="Kuske C."/>
            <person name="Schmutz J."/>
            <person name="Larimer F."/>
            <person name="Land M."/>
            <person name="Hauser L."/>
            <person name="Kyrpides N."/>
            <person name="Kim E.A."/>
            <person name="Richardson P."/>
        </authorList>
    </citation>
    <scope>NUCLEOTIDE SEQUENCE [LARGE SCALE GENOMIC DNA]</scope>
    <source>
        <strain evidence="2">ATCC 700394 / DSM 18823 / ISDg</strain>
    </source>
</reference>
<accession>A9KQ13</accession>
<dbReference type="Proteomes" id="UP000000370">
    <property type="component" value="Chromosome"/>
</dbReference>
<dbReference type="STRING" id="357809.Cphy_2968"/>
<dbReference type="AlphaFoldDB" id="A9KQ13"/>
<keyword evidence="2" id="KW-1185">Reference proteome</keyword>
<sequence>MDLLSALKNINELNQNTKLKILCVGGIVVEGTYDSYTSALDNEPEEAEITIRDASNKGLVEILESEIETIEVISN</sequence>
<protein>
    <submittedName>
        <fullName evidence="1">Uncharacterized protein</fullName>
    </submittedName>
</protein>
<organism evidence="1 2">
    <name type="scientific">Lachnoclostridium phytofermentans (strain ATCC 700394 / DSM 18823 / ISDg)</name>
    <name type="common">Clostridium phytofermentans</name>
    <dbReference type="NCBI Taxonomy" id="357809"/>
    <lineage>
        <taxon>Bacteria</taxon>
        <taxon>Bacillati</taxon>
        <taxon>Bacillota</taxon>
        <taxon>Clostridia</taxon>
        <taxon>Lachnospirales</taxon>
        <taxon>Lachnospiraceae</taxon>
    </lineage>
</organism>
<evidence type="ECO:0000313" key="2">
    <source>
        <dbReference type="Proteomes" id="UP000000370"/>
    </source>
</evidence>
<dbReference type="RefSeq" id="WP_012200976.1">
    <property type="nucleotide sequence ID" value="NC_010001.1"/>
</dbReference>
<proteinExistence type="predicted"/>
<evidence type="ECO:0000313" key="1">
    <source>
        <dbReference type="EMBL" id="ABX43325.1"/>
    </source>
</evidence>
<gene>
    <name evidence="1" type="ordered locus">Cphy_2968</name>
</gene>